<reference evidence="4" key="2">
    <citation type="submission" date="2020-10" db="UniProtKB">
        <authorList>
            <consortium name="WormBaseParasite"/>
        </authorList>
    </citation>
    <scope>IDENTIFICATION</scope>
</reference>
<dbReference type="WBParaSite" id="Pan_g1091.t1">
    <property type="protein sequence ID" value="Pan_g1091.t1"/>
    <property type="gene ID" value="Pan_g1091"/>
</dbReference>
<keyword evidence="1" id="KW-0812">Transmembrane</keyword>
<protein>
    <submittedName>
        <fullName evidence="4">Transmembrane protein</fullName>
    </submittedName>
</protein>
<organism evidence="3 4">
    <name type="scientific">Panagrellus redivivus</name>
    <name type="common">Microworm</name>
    <dbReference type="NCBI Taxonomy" id="6233"/>
    <lineage>
        <taxon>Eukaryota</taxon>
        <taxon>Metazoa</taxon>
        <taxon>Ecdysozoa</taxon>
        <taxon>Nematoda</taxon>
        <taxon>Chromadorea</taxon>
        <taxon>Rhabditida</taxon>
        <taxon>Tylenchina</taxon>
        <taxon>Panagrolaimomorpha</taxon>
        <taxon>Panagrolaimoidea</taxon>
        <taxon>Panagrolaimidae</taxon>
        <taxon>Panagrellus</taxon>
    </lineage>
</organism>
<feature type="chain" id="PRO_5028939425" evidence="2">
    <location>
        <begin position="23"/>
        <end position="174"/>
    </location>
</feature>
<keyword evidence="2" id="KW-0732">Signal</keyword>
<keyword evidence="1" id="KW-1133">Transmembrane helix</keyword>
<evidence type="ECO:0000256" key="2">
    <source>
        <dbReference type="SAM" id="SignalP"/>
    </source>
</evidence>
<evidence type="ECO:0000256" key="1">
    <source>
        <dbReference type="SAM" id="Phobius"/>
    </source>
</evidence>
<proteinExistence type="predicted"/>
<keyword evidence="1" id="KW-0472">Membrane</keyword>
<name>A0A7E4UNL7_PANRE</name>
<feature type="signal peptide" evidence="2">
    <location>
        <begin position="1"/>
        <end position="22"/>
    </location>
</feature>
<reference evidence="3" key="1">
    <citation type="journal article" date="2013" name="Genetics">
        <title>The draft genome and transcriptome of Panagrellus redivivus are shaped by the harsh demands of a free-living lifestyle.</title>
        <authorList>
            <person name="Srinivasan J."/>
            <person name="Dillman A.R."/>
            <person name="Macchietto M.G."/>
            <person name="Heikkinen L."/>
            <person name="Lakso M."/>
            <person name="Fracchia K.M."/>
            <person name="Antoshechkin I."/>
            <person name="Mortazavi A."/>
            <person name="Wong G."/>
            <person name="Sternberg P.W."/>
        </authorList>
    </citation>
    <scope>NUCLEOTIDE SEQUENCE [LARGE SCALE GENOMIC DNA]</scope>
    <source>
        <strain evidence="3">MT8872</strain>
    </source>
</reference>
<evidence type="ECO:0000313" key="3">
    <source>
        <dbReference type="Proteomes" id="UP000492821"/>
    </source>
</evidence>
<accession>A0A7E4UNL7</accession>
<keyword evidence="3" id="KW-1185">Reference proteome</keyword>
<sequence>MSSVMRVLTVFVLISYCFTVSANPLATETENYPTTPVPSIDSVEVTETIHIRRTSKTPLVAVTITELTAKPPDNEQITSNEVKFHSEKPTKSHGVVTTVVAPFVPLLNANIIVSEAVSTSTHPSTTQAEVYDAKKVRKFFTVTTLCGIGVIVAVIILCGILVVSINSRADDYVS</sequence>
<evidence type="ECO:0000313" key="4">
    <source>
        <dbReference type="WBParaSite" id="Pan_g1091.t1"/>
    </source>
</evidence>
<feature type="transmembrane region" description="Helical" evidence="1">
    <location>
        <begin position="139"/>
        <end position="165"/>
    </location>
</feature>
<dbReference type="Proteomes" id="UP000492821">
    <property type="component" value="Unassembled WGS sequence"/>
</dbReference>
<dbReference type="AlphaFoldDB" id="A0A7E4UNL7"/>